<dbReference type="InterPro" id="IPR027417">
    <property type="entry name" value="P-loop_NTPase"/>
</dbReference>
<dbReference type="SUPFAM" id="SSF52540">
    <property type="entry name" value="P-loop containing nucleoside triphosphate hydrolases"/>
    <property type="match status" value="1"/>
</dbReference>
<evidence type="ECO:0000313" key="8">
    <source>
        <dbReference type="EMBL" id="RST72064.1"/>
    </source>
</evidence>
<dbReference type="InterPro" id="IPR035965">
    <property type="entry name" value="PAS-like_dom_sf"/>
</dbReference>
<organism evidence="8 9">
    <name type="scientific">Siminovitchia acidinfaciens</name>
    <dbReference type="NCBI Taxonomy" id="2321395"/>
    <lineage>
        <taxon>Bacteria</taxon>
        <taxon>Bacillati</taxon>
        <taxon>Bacillota</taxon>
        <taxon>Bacilli</taxon>
        <taxon>Bacillales</taxon>
        <taxon>Bacillaceae</taxon>
        <taxon>Siminovitchia</taxon>
    </lineage>
</organism>
<dbReference type="Pfam" id="PF00158">
    <property type="entry name" value="Sigma54_activat"/>
    <property type="match status" value="1"/>
</dbReference>
<dbReference type="GO" id="GO:0006355">
    <property type="term" value="P:regulation of DNA-templated transcription"/>
    <property type="evidence" value="ECO:0007669"/>
    <property type="project" value="InterPro"/>
</dbReference>
<dbReference type="InterPro" id="IPR058031">
    <property type="entry name" value="AAA_lid_NorR"/>
</dbReference>
<protein>
    <submittedName>
        <fullName evidence="8">PAS domain-containing protein</fullName>
    </submittedName>
</protein>
<dbReference type="PANTHER" id="PTHR32071">
    <property type="entry name" value="TRANSCRIPTIONAL REGULATORY PROTEIN"/>
    <property type="match status" value="1"/>
</dbReference>
<dbReference type="SMART" id="SM00382">
    <property type="entry name" value="AAA"/>
    <property type="match status" value="1"/>
</dbReference>
<evidence type="ECO:0000313" key="9">
    <source>
        <dbReference type="Proteomes" id="UP000287156"/>
    </source>
</evidence>
<dbReference type="OrthoDB" id="2974364at2"/>
<dbReference type="SUPFAM" id="SSF46785">
    <property type="entry name" value="Winged helix' DNA-binding domain"/>
    <property type="match status" value="1"/>
</dbReference>
<keyword evidence="4" id="KW-0238">DNA-binding</keyword>
<comment type="caution">
    <text evidence="8">The sequence shown here is derived from an EMBL/GenBank/DDBJ whole genome shotgun (WGS) entry which is preliminary data.</text>
</comment>
<evidence type="ECO:0000256" key="1">
    <source>
        <dbReference type="ARBA" id="ARBA00022741"/>
    </source>
</evidence>
<dbReference type="RefSeq" id="WP_126052071.1">
    <property type="nucleotide sequence ID" value="NZ_QYTV02000010.1"/>
</dbReference>
<dbReference type="Proteomes" id="UP000287156">
    <property type="component" value="Unassembled WGS sequence"/>
</dbReference>
<evidence type="ECO:0000256" key="2">
    <source>
        <dbReference type="ARBA" id="ARBA00022840"/>
    </source>
</evidence>
<keyword evidence="1" id="KW-0547">Nucleotide-binding</keyword>
<dbReference type="InterPro" id="IPR036390">
    <property type="entry name" value="WH_DNA-bd_sf"/>
</dbReference>
<reference evidence="8" key="1">
    <citation type="submission" date="2018-12" db="EMBL/GenBank/DDBJ databases">
        <authorList>
            <person name="Sun L."/>
            <person name="Chen Z."/>
        </authorList>
    </citation>
    <scope>NUCLEOTIDE SEQUENCE [LARGE SCALE GENOMIC DNA]</scope>
    <source>
        <strain evidence="8">3-2-2</strain>
    </source>
</reference>
<dbReference type="PROSITE" id="PS50045">
    <property type="entry name" value="SIGMA54_INTERACT_4"/>
    <property type="match status" value="1"/>
</dbReference>
<dbReference type="GO" id="GO:0005524">
    <property type="term" value="F:ATP binding"/>
    <property type="evidence" value="ECO:0007669"/>
    <property type="project" value="UniProtKB-KW"/>
</dbReference>
<dbReference type="Pfam" id="PF21984">
    <property type="entry name" value="DnaD_N"/>
    <property type="match status" value="1"/>
</dbReference>
<dbReference type="InterPro" id="IPR036388">
    <property type="entry name" value="WH-like_DNA-bd_sf"/>
</dbReference>
<keyword evidence="9" id="KW-1185">Reference proteome</keyword>
<dbReference type="FunFam" id="3.40.50.300:FF:000006">
    <property type="entry name" value="DNA-binding transcriptional regulator NtrC"/>
    <property type="match status" value="1"/>
</dbReference>
<dbReference type="CDD" id="cd00009">
    <property type="entry name" value="AAA"/>
    <property type="match status" value="1"/>
</dbReference>
<dbReference type="InterPro" id="IPR025943">
    <property type="entry name" value="Sigma_54_int_dom_ATP-bd_2"/>
</dbReference>
<name>A0A429XV59_9BACI</name>
<dbReference type="PROSITE" id="PS50113">
    <property type="entry name" value="PAC"/>
    <property type="match status" value="1"/>
</dbReference>
<dbReference type="AlphaFoldDB" id="A0A429XV59"/>
<keyword evidence="2" id="KW-0067">ATP-binding</keyword>
<sequence length="579" mass="65918">MKDGSMEQDKLVEGLKSLGIKIEIIPKNGVEVSEDAVLHSSFHHLGKDYTVSLSLPENMIDSMVECSSKYKDLKLDMDAILEVIPEYIFICDKEGKALRVSASWKNLWWHGGKDFFEKSVFEVERDQVISPSASRLALERNEQVQIVQETNSGRTLMVIGTPIRDENGEVIKVISVSKDITELDLLKKQLDKERGKNKRLSLQNPGKDEVPLIYNSDAMSNVLVTAFKISKFDSTVLLLGESGVGKEVVANHIQKWSKRSSQPFVKVNCGSIPENLLESELFGYEAGSFTGASKEGKAGLFEMADKGTIFLDEIGDMPYNLQVRLLRVLQEREVTRVGGVMPKKVDVRVIAATNKDLEREVKENRFREDLYYRLNVVPIAIPPLRERKEDLLPLIVHFTELFNRNFSDKKIFSPESIDILQRYDWPGNIRELQNMIERIILTADYDYIEPSNLPAIFHTLKEDPDESHVLKNEQAVQEYKEDTSRADSLVIQNYRKVGMTHGEMGLYCNIIVSQQENNASPTVEDLAETLQCSTRQIRKWLQSLKEKGFLIIEQSFNPDTGTAKNHYNFQPLLEILSKI</sequence>
<feature type="domain" description="Sigma-54 factor interaction" evidence="6">
    <location>
        <begin position="212"/>
        <end position="441"/>
    </location>
</feature>
<dbReference type="InterPro" id="IPR000700">
    <property type="entry name" value="PAS-assoc_C"/>
</dbReference>
<dbReference type="SUPFAM" id="SSF55785">
    <property type="entry name" value="PYP-like sensor domain (PAS domain)"/>
    <property type="match status" value="1"/>
</dbReference>
<evidence type="ECO:0000256" key="3">
    <source>
        <dbReference type="ARBA" id="ARBA00023015"/>
    </source>
</evidence>
<dbReference type="EMBL" id="QYTV02000010">
    <property type="protein sequence ID" value="RST72064.1"/>
    <property type="molecule type" value="Genomic_DNA"/>
</dbReference>
<dbReference type="Gene3D" id="1.10.8.60">
    <property type="match status" value="1"/>
</dbReference>
<dbReference type="InterPro" id="IPR002078">
    <property type="entry name" value="Sigma_54_int"/>
</dbReference>
<dbReference type="Pfam" id="PF08448">
    <property type="entry name" value="PAS_4"/>
    <property type="match status" value="1"/>
</dbReference>
<dbReference type="GO" id="GO:0003677">
    <property type="term" value="F:DNA binding"/>
    <property type="evidence" value="ECO:0007669"/>
    <property type="project" value="UniProtKB-KW"/>
</dbReference>
<dbReference type="InterPro" id="IPR025944">
    <property type="entry name" value="Sigma_54_int_dom_CS"/>
</dbReference>
<dbReference type="Gene3D" id="3.30.450.20">
    <property type="entry name" value="PAS domain"/>
    <property type="match status" value="1"/>
</dbReference>
<evidence type="ECO:0000259" key="6">
    <source>
        <dbReference type="PROSITE" id="PS50045"/>
    </source>
</evidence>
<dbReference type="Gene3D" id="3.40.50.300">
    <property type="entry name" value="P-loop containing nucleotide triphosphate hydrolases"/>
    <property type="match status" value="1"/>
</dbReference>
<dbReference type="Gene3D" id="1.10.10.10">
    <property type="entry name" value="Winged helix-like DNA-binding domain superfamily/Winged helix DNA-binding domain"/>
    <property type="match status" value="1"/>
</dbReference>
<keyword evidence="3" id="KW-0805">Transcription regulation</keyword>
<dbReference type="PROSITE" id="PS00676">
    <property type="entry name" value="SIGMA54_INTERACT_2"/>
    <property type="match status" value="1"/>
</dbReference>
<dbReference type="Pfam" id="PF25601">
    <property type="entry name" value="AAA_lid_14"/>
    <property type="match status" value="1"/>
</dbReference>
<evidence type="ECO:0000256" key="4">
    <source>
        <dbReference type="ARBA" id="ARBA00023125"/>
    </source>
</evidence>
<dbReference type="PROSITE" id="PS00675">
    <property type="entry name" value="SIGMA54_INTERACT_1"/>
    <property type="match status" value="1"/>
</dbReference>
<keyword evidence="5" id="KW-0804">Transcription</keyword>
<dbReference type="InterPro" id="IPR025662">
    <property type="entry name" value="Sigma_54_int_dom_ATP-bd_1"/>
</dbReference>
<dbReference type="InterPro" id="IPR053843">
    <property type="entry name" value="DnaD_N"/>
</dbReference>
<dbReference type="InterPro" id="IPR003593">
    <property type="entry name" value="AAA+_ATPase"/>
</dbReference>
<gene>
    <name evidence="8" type="ORF">D4T97_017540</name>
</gene>
<feature type="domain" description="PAC" evidence="7">
    <location>
        <begin position="140"/>
        <end position="192"/>
    </location>
</feature>
<evidence type="ECO:0000259" key="7">
    <source>
        <dbReference type="PROSITE" id="PS50113"/>
    </source>
</evidence>
<dbReference type="PROSITE" id="PS00688">
    <property type="entry name" value="SIGMA54_INTERACT_3"/>
    <property type="match status" value="1"/>
</dbReference>
<accession>A0A429XV59</accession>
<proteinExistence type="predicted"/>
<evidence type="ECO:0000256" key="5">
    <source>
        <dbReference type="ARBA" id="ARBA00023163"/>
    </source>
</evidence>
<dbReference type="InterPro" id="IPR013656">
    <property type="entry name" value="PAS_4"/>
</dbReference>